<gene>
    <name evidence="2" type="ORF">GA0070214_101910</name>
</gene>
<dbReference type="Pfam" id="PF00561">
    <property type="entry name" value="Abhydrolase_1"/>
    <property type="match status" value="1"/>
</dbReference>
<dbReference type="PANTHER" id="PTHR42977">
    <property type="entry name" value="HYDROLASE-RELATED"/>
    <property type="match status" value="1"/>
</dbReference>
<sequence>MAAVPVAHRSVDVDGIRTFYREAGGADAPVVLLPHGYPSSSFQFRHLMPALGDRWRLLAPDLPGFGYTRADEGAFAYTFDAYADFLRRFTEVVGLRRYAVYLQDYGSQFGLRLAMSAPDRVAALVIQNGDIYPDQHGPRYAPLKRMWAEPYEQALATVAPNVSERGFRDEFVGDLPEELAGRVSPDLWTLSWAQVGRPPGPRNLARLLADQRTTVDWFPRQQAYLRRHRPPTLIVWGPHDGYMPEGAARAYLRDLPDAELHLLGGGHWLLETHLDEVVALMRDFLGRVHRRGHPDDGVATA</sequence>
<dbReference type="RefSeq" id="WP_091259256.1">
    <property type="nucleotide sequence ID" value="NZ_FMCS01000001.1"/>
</dbReference>
<dbReference type="GO" id="GO:0004301">
    <property type="term" value="F:epoxide hydrolase activity"/>
    <property type="evidence" value="ECO:0007669"/>
    <property type="project" value="TreeGrafter"/>
</dbReference>
<dbReference type="Gene3D" id="3.40.50.1820">
    <property type="entry name" value="alpha/beta hydrolase"/>
    <property type="match status" value="1"/>
</dbReference>
<dbReference type="PANTHER" id="PTHR42977:SF1">
    <property type="entry name" value="BLR6576 PROTEIN"/>
    <property type="match status" value="1"/>
</dbReference>
<reference evidence="3" key="1">
    <citation type="submission" date="2016-06" db="EMBL/GenBank/DDBJ databases">
        <authorList>
            <person name="Varghese N."/>
            <person name="Submissions Spin"/>
        </authorList>
    </citation>
    <scope>NUCLEOTIDE SEQUENCE [LARGE SCALE GENOMIC DNA]</scope>
    <source>
        <strain evidence="3">DSM 45246</strain>
    </source>
</reference>
<dbReference type="SUPFAM" id="SSF53474">
    <property type="entry name" value="alpha/beta-Hydrolases"/>
    <property type="match status" value="1"/>
</dbReference>
<dbReference type="PRINTS" id="PR00111">
    <property type="entry name" value="ABHYDROLASE"/>
</dbReference>
<organism evidence="2 3">
    <name type="scientific">Micromonospora chaiyaphumensis</name>
    <dbReference type="NCBI Taxonomy" id="307119"/>
    <lineage>
        <taxon>Bacteria</taxon>
        <taxon>Bacillati</taxon>
        <taxon>Actinomycetota</taxon>
        <taxon>Actinomycetes</taxon>
        <taxon>Micromonosporales</taxon>
        <taxon>Micromonosporaceae</taxon>
        <taxon>Micromonospora</taxon>
    </lineage>
</organism>
<dbReference type="InterPro" id="IPR000639">
    <property type="entry name" value="Epox_hydrolase-like"/>
</dbReference>
<dbReference type="AlphaFoldDB" id="A0A1C4UQ59"/>
<dbReference type="InterPro" id="IPR000073">
    <property type="entry name" value="AB_hydrolase_1"/>
</dbReference>
<dbReference type="InterPro" id="IPR051340">
    <property type="entry name" value="Haloalkane_dehalogenase"/>
</dbReference>
<feature type="domain" description="AB hydrolase-1" evidence="1">
    <location>
        <begin position="29"/>
        <end position="273"/>
    </location>
</feature>
<proteinExistence type="predicted"/>
<dbReference type="EMBL" id="FMCS01000001">
    <property type="protein sequence ID" value="SCE73859.1"/>
    <property type="molecule type" value="Genomic_DNA"/>
</dbReference>
<evidence type="ECO:0000259" key="1">
    <source>
        <dbReference type="Pfam" id="PF00561"/>
    </source>
</evidence>
<accession>A0A1C4UQ59</accession>
<dbReference type="InterPro" id="IPR029058">
    <property type="entry name" value="AB_hydrolase_fold"/>
</dbReference>
<dbReference type="PRINTS" id="PR00412">
    <property type="entry name" value="EPOXHYDRLASE"/>
</dbReference>
<keyword evidence="3" id="KW-1185">Reference proteome</keyword>
<protein>
    <submittedName>
        <fullName evidence="2">Pimeloyl-ACP methyl ester carboxylesterase</fullName>
    </submittedName>
</protein>
<evidence type="ECO:0000313" key="2">
    <source>
        <dbReference type="EMBL" id="SCE73859.1"/>
    </source>
</evidence>
<name>A0A1C4UQ59_9ACTN</name>
<dbReference type="Proteomes" id="UP000199629">
    <property type="component" value="Unassembled WGS sequence"/>
</dbReference>
<evidence type="ECO:0000313" key="3">
    <source>
        <dbReference type="Proteomes" id="UP000199629"/>
    </source>
</evidence>